<sequence>MYVPSDEKPIIKEEKKTHWLSIYIAALLSFVGSVQFALYFSALWPYMQILDPDMDESFYGYTVALYSVGQIIISPFFGWWSNKIKAVSPPLCFGLFLMLTGNIFYIIMEVVDFPKRFMLLLVRFVTGMGSGNVAILRSYASTASTSEDRTKAIAWVTCGQALGLTSGPLFQLVFTALEHPGIRFFNMFSFSLYTAPAYVACMINITGLILVKFFFQEEYAGVEEDGSTSDVEQAPAKKPFVPPYDVIAVWICYATRFTDMFVRTNLETLGSPFAMMMFNLKEELAVRYMSIAQGIVGVMTMATYAAYIFLKLERWVPLRSGTIIALAGMALFHILTFSWPFLPSIHTITNGTDKAVGCNTERFSWCEQLDQVNVWVFFLSYTIVIGLTFPLMQITLNTLFSKILGPRRQGSEQGWLQVSSAVGRMIGPIGASKLYQSNGPRPKNGAVEGGSDAFTKMFNFDDFKFGQLAELVDSLHTRTDTKDLSVHNR</sequence>
<evidence type="ECO:0000256" key="5">
    <source>
        <dbReference type="ARBA" id="ARBA00023136"/>
    </source>
</evidence>
<keyword evidence="4" id="KW-1133">Transmembrane helix</keyword>
<dbReference type="InterPro" id="IPR011701">
    <property type="entry name" value="MFS"/>
</dbReference>
<dbReference type="GO" id="GO:0012505">
    <property type="term" value="C:endomembrane system"/>
    <property type="evidence" value="ECO:0007669"/>
    <property type="project" value="UniProtKB-SubCell"/>
</dbReference>
<evidence type="ECO:0000313" key="6">
    <source>
        <dbReference type="Proteomes" id="UP000095284"/>
    </source>
</evidence>
<dbReference type="AlphaFoldDB" id="A0A1I7S2P8"/>
<keyword evidence="5" id="KW-0472">Membrane</keyword>
<accession>A0A1I7S2P8</accession>
<name>A0A1I7S2P8_BURXY</name>
<dbReference type="PANTHER" id="PTHR23510">
    <property type="entry name" value="INNER MEMBRANE TRANSPORT PROTEIN YAJR"/>
    <property type="match status" value="1"/>
</dbReference>
<dbReference type="Gene3D" id="1.20.1250.20">
    <property type="entry name" value="MFS general substrate transporter like domains"/>
    <property type="match status" value="1"/>
</dbReference>
<dbReference type="eggNOG" id="KOG2325">
    <property type="taxonomic scope" value="Eukaryota"/>
</dbReference>
<keyword evidence="2" id="KW-0813">Transport</keyword>
<dbReference type="GO" id="GO:0022857">
    <property type="term" value="F:transmembrane transporter activity"/>
    <property type="evidence" value="ECO:0007669"/>
    <property type="project" value="InterPro"/>
</dbReference>
<dbReference type="GO" id="GO:0005765">
    <property type="term" value="C:lysosomal membrane"/>
    <property type="evidence" value="ECO:0007669"/>
    <property type="project" value="TreeGrafter"/>
</dbReference>
<evidence type="ECO:0000256" key="3">
    <source>
        <dbReference type="ARBA" id="ARBA00022692"/>
    </source>
</evidence>
<keyword evidence="3" id="KW-0812">Transmembrane</keyword>
<dbReference type="InterPro" id="IPR036259">
    <property type="entry name" value="MFS_trans_sf"/>
</dbReference>
<reference evidence="7" key="1">
    <citation type="submission" date="2016-11" db="UniProtKB">
        <authorList>
            <consortium name="WormBaseParasite"/>
        </authorList>
    </citation>
    <scope>IDENTIFICATION</scope>
</reference>
<dbReference type="PANTHER" id="PTHR23510:SF3">
    <property type="entry name" value="MAJOR FACILITATOR SUPERFAMILY DOMAIN-CONTAINING PROTEIN 8"/>
    <property type="match status" value="1"/>
</dbReference>
<evidence type="ECO:0000256" key="4">
    <source>
        <dbReference type="ARBA" id="ARBA00022989"/>
    </source>
</evidence>
<comment type="subcellular location">
    <subcellularLocation>
        <location evidence="1">Endomembrane system</location>
        <topology evidence="1">Multi-pass membrane protein</topology>
    </subcellularLocation>
</comment>
<evidence type="ECO:0000256" key="2">
    <source>
        <dbReference type="ARBA" id="ARBA00022448"/>
    </source>
</evidence>
<dbReference type="Pfam" id="PF07690">
    <property type="entry name" value="MFS_1"/>
    <property type="match status" value="1"/>
</dbReference>
<protein>
    <submittedName>
        <fullName evidence="7">MFS domain-containing protein</fullName>
    </submittedName>
</protein>
<proteinExistence type="predicted"/>
<dbReference type="SUPFAM" id="SSF103473">
    <property type="entry name" value="MFS general substrate transporter"/>
    <property type="match status" value="1"/>
</dbReference>
<evidence type="ECO:0000256" key="1">
    <source>
        <dbReference type="ARBA" id="ARBA00004127"/>
    </source>
</evidence>
<dbReference type="WBParaSite" id="BXY_0727800.1">
    <property type="protein sequence ID" value="BXY_0727800.1"/>
    <property type="gene ID" value="BXY_0727800"/>
</dbReference>
<organism evidence="6 7">
    <name type="scientific">Bursaphelenchus xylophilus</name>
    <name type="common">Pinewood nematode worm</name>
    <name type="synonym">Aphelenchoides xylophilus</name>
    <dbReference type="NCBI Taxonomy" id="6326"/>
    <lineage>
        <taxon>Eukaryota</taxon>
        <taxon>Metazoa</taxon>
        <taxon>Ecdysozoa</taxon>
        <taxon>Nematoda</taxon>
        <taxon>Chromadorea</taxon>
        <taxon>Rhabditida</taxon>
        <taxon>Tylenchina</taxon>
        <taxon>Tylenchomorpha</taxon>
        <taxon>Aphelenchoidea</taxon>
        <taxon>Aphelenchoididae</taxon>
        <taxon>Bursaphelenchus</taxon>
    </lineage>
</organism>
<dbReference type="InterPro" id="IPR051068">
    <property type="entry name" value="MFS_Domain-Containing_Protein"/>
</dbReference>
<dbReference type="Proteomes" id="UP000095284">
    <property type="component" value="Unplaced"/>
</dbReference>
<dbReference type="CDD" id="cd17326">
    <property type="entry name" value="MFS_MFSD8"/>
    <property type="match status" value="1"/>
</dbReference>
<evidence type="ECO:0000313" key="7">
    <source>
        <dbReference type="WBParaSite" id="BXY_0727800.1"/>
    </source>
</evidence>